<dbReference type="InterPro" id="IPR008915">
    <property type="entry name" value="Peptidase_M50"/>
</dbReference>
<dbReference type="InterPro" id="IPR004387">
    <property type="entry name" value="Pept_M50_Zn"/>
</dbReference>
<evidence type="ECO:0000256" key="10">
    <source>
        <dbReference type="ARBA" id="ARBA00023136"/>
    </source>
</evidence>
<dbReference type="GO" id="GO:0046872">
    <property type="term" value="F:metal ion binding"/>
    <property type="evidence" value="ECO:0007669"/>
    <property type="project" value="UniProtKB-KW"/>
</dbReference>
<keyword evidence="10 11" id="KW-0472">Membrane</keyword>
<comment type="caution">
    <text evidence="13">The sequence shown here is derived from an EMBL/GenBank/DDBJ whole genome shotgun (WGS) entry which is preliminary data.</text>
</comment>
<keyword evidence="5 11" id="KW-0812">Transmembrane</keyword>
<dbReference type="GO" id="GO:0016020">
    <property type="term" value="C:membrane"/>
    <property type="evidence" value="ECO:0007669"/>
    <property type="project" value="UniProtKB-SubCell"/>
</dbReference>
<dbReference type="Pfam" id="PF02163">
    <property type="entry name" value="Peptidase_M50"/>
    <property type="match status" value="1"/>
</dbReference>
<organism evidence="13">
    <name type="scientific">Caldilineaceae bacterium SB0664_bin_27</name>
    <dbReference type="NCBI Taxonomy" id="2605260"/>
    <lineage>
        <taxon>Bacteria</taxon>
        <taxon>Bacillati</taxon>
        <taxon>Chloroflexota</taxon>
        <taxon>Caldilineae</taxon>
        <taxon>Caldilineales</taxon>
        <taxon>Caldilineaceae</taxon>
    </lineage>
</organism>
<accession>A0A6B0YVK7</accession>
<feature type="transmembrane region" description="Helical" evidence="11">
    <location>
        <begin position="369"/>
        <end position="388"/>
    </location>
</feature>
<evidence type="ECO:0000256" key="9">
    <source>
        <dbReference type="ARBA" id="ARBA00023049"/>
    </source>
</evidence>
<evidence type="ECO:0000256" key="5">
    <source>
        <dbReference type="ARBA" id="ARBA00022692"/>
    </source>
</evidence>
<dbReference type="EMBL" id="VXRG01000137">
    <property type="protein sequence ID" value="MXY95174.1"/>
    <property type="molecule type" value="Genomic_DNA"/>
</dbReference>
<feature type="transmembrane region" description="Helical" evidence="11">
    <location>
        <begin position="51"/>
        <end position="70"/>
    </location>
</feature>
<dbReference type="InterPro" id="IPR001478">
    <property type="entry name" value="PDZ"/>
</dbReference>
<dbReference type="PROSITE" id="PS50106">
    <property type="entry name" value="PDZ"/>
    <property type="match status" value="1"/>
</dbReference>
<evidence type="ECO:0000256" key="6">
    <source>
        <dbReference type="ARBA" id="ARBA00022801"/>
    </source>
</evidence>
<feature type="transmembrane region" description="Helical" evidence="11">
    <location>
        <begin position="312"/>
        <end position="333"/>
    </location>
</feature>
<dbReference type="SUPFAM" id="SSF50156">
    <property type="entry name" value="PDZ domain-like"/>
    <property type="match status" value="1"/>
</dbReference>
<proteinExistence type="inferred from homology"/>
<keyword evidence="8 11" id="KW-1133">Transmembrane helix</keyword>
<evidence type="ECO:0000256" key="8">
    <source>
        <dbReference type="ARBA" id="ARBA00022989"/>
    </source>
</evidence>
<feature type="transmembrane region" description="Helical" evidence="11">
    <location>
        <begin position="417"/>
        <end position="436"/>
    </location>
</feature>
<evidence type="ECO:0000256" key="1">
    <source>
        <dbReference type="ARBA" id="ARBA00001947"/>
    </source>
</evidence>
<evidence type="ECO:0000256" key="3">
    <source>
        <dbReference type="ARBA" id="ARBA00007931"/>
    </source>
</evidence>
<feature type="domain" description="PDZ" evidence="12">
    <location>
        <begin position="219"/>
        <end position="247"/>
    </location>
</feature>
<dbReference type="EC" id="3.4.24.-" evidence="11"/>
<evidence type="ECO:0000313" key="13">
    <source>
        <dbReference type="EMBL" id="MXY95174.1"/>
    </source>
</evidence>
<dbReference type="PANTHER" id="PTHR42837">
    <property type="entry name" value="REGULATOR OF SIGMA-E PROTEASE RSEP"/>
    <property type="match status" value="1"/>
</dbReference>
<keyword evidence="7 11" id="KW-0862">Zinc</keyword>
<keyword evidence="6 11" id="KW-0378">Hydrolase</keyword>
<reference evidence="13" key="1">
    <citation type="submission" date="2019-09" db="EMBL/GenBank/DDBJ databases">
        <title>Characterisation of the sponge microbiome using genome-centric metagenomics.</title>
        <authorList>
            <person name="Engelberts J.P."/>
            <person name="Robbins S.J."/>
            <person name="De Goeij J.M."/>
            <person name="Aranda M."/>
            <person name="Bell S.C."/>
            <person name="Webster N.S."/>
        </authorList>
    </citation>
    <scope>NUCLEOTIDE SEQUENCE</scope>
    <source>
        <strain evidence="13">SB0664_bin_27</strain>
    </source>
</reference>
<evidence type="ECO:0000256" key="2">
    <source>
        <dbReference type="ARBA" id="ARBA00004141"/>
    </source>
</evidence>
<dbReference type="InterPro" id="IPR041489">
    <property type="entry name" value="PDZ_6"/>
</dbReference>
<comment type="similarity">
    <text evidence="3 11">Belongs to the peptidase M50B family.</text>
</comment>
<dbReference type="CDD" id="cd06163">
    <property type="entry name" value="S2P-M50_PDZ_RseP-like"/>
    <property type="match status" value="1"/>
</dbReference>
<evidence type="ECO:0000256" key="7">
    <source>
        <dbReference type="ARBA" id="ARBA00022833"/>
    </source>
</evidence>
<sequence>MFLTIVSFFLLLGLLIFFHELGHYLVARRNGIEVEEFGVFGFPPRLVKLFTYDGTVFSLNAIPFGAFVRMKGEDMADTSPGSFNAARKRGRVLTLLAGPAMNFILAIFFSIASVFSGFPAGAAHPLLGDVPPGTELMGVALEQNDALIRLNGQPVYVDVNTGELLTPKRRTTAFANEAGTVVILRGDALHTLQVPFATRDELELLLDDVPSQPALHTQITLVAPGSPAEEAGLMPGDIFYAVNGEAVTAERNIGDVVRSHLGETISVTVLRGDELYSRDVLARQDPPPGQGAMGVGIGGNLMLVTLPFFQSIWQGIVGIVAYVQAVIALPVLLISGQLAPQDAAFSGPVGIAQLVGGAVSATADTGLWFPVWQLAAIISAGLAIANLLPIPALDGGRLLFIFIEKLRGRRVPPEKEGVIHLVGFVLLLGLMVVITINDIRSGPQGIDWSQLLGP</sequence>
<name>A0A6B0YVK7_9CHLR</name>
<comment type="subcellular location">
    <subcellularLocation>
        <location evidence="2">Membrane</location>
        <topology evidence="2">Multi-pass membrane protein</topology>
    </subcellularLocation>
</comment>
<evidence type="ECO:0000256" key="11">
    <source>
        <dbReference type="RuleBase" id="RU362031"/>
    </source>
</evidence>
<feature type="transmembrane region" description="Helical" evidence="11">
    <location>
        <begin position="91"/>
        <end position="115"/>
    </location>
</feature>
<dbReference type="Gene3D" id="2.30.42.10">
    <property type="match status" value="1"/>
</dbReference>
<protein>
    <recommendedName>
        <fullName evidence="11">Zinc metalloprotease</fullName>
        <ecNumber evidence="11">3.4.24.-</ecNumber>
    </recommendedName>
</protein>
<feature type="transmembrane region" description="Helical" evidence="11">
    <location>
        <begin position="345"/>
        <end position="363"/>
    </location>
</feature>
<dbReference type="InterPro" id="IPR036034">
    <property type="entry name" value="PDZ_sf"/>
</dbReference>
<comment type="cofactor">
    <cofactor evidence="1 11">
        <name>Zn(2+)</name>
        <dbReference type="ChEBI" id="CHEBI:29105"/>
    </cofactor>
</comment>
<dbReference type="PANTHER" id="PTHR42837:SF2">
    <property type="entry name" value="MEMBRANE METALLOPROTEASE ARASP2, CHLOROPLASTIC-RELATED"/>
    <property type="match status" value="1"/>
</dbReference>
<keyword evidence="11" id="KW-0479">Metal-binding</keyword>
<dbReference type="GO" id="GO:0004222">
    <property type="term" value="F:metalloendopeptidase activity"/>
    <property type="evidence" value="ECO:0007669"/>
    <property type="project" value="InterPro"/>
</dbReference>
<dbReference type="GO" id="GO:0006508">
    <property type="term" value="P:proteolysis"/>
    <property type="evidence" value="ECO:0007669"/>
    <property type="project" value="UniProtKB-KW"/>
</dbReference>
<keyword evidence="9 11" id="KW-0482">Metalloprotease</keyword>
<evidence type="ECO:0000256" key="4">
    <source>
        <dbReference type="ARBA" id="ARBA00022670"/>
    </source>
</evidence>
<gene>
    <name evidence="13" type="primary">rseP</name>
    <name evidence="13" type="ORF">F4Y42_17165</name>
</gene>
<evidence type="ECO:0000259" key="12">
    <source>
        <dbReference type="PROSITE" id="PS50106"/>
    </source>
</evidence>
<keyword evidence="4 13" id="KW-0645">Protease</keyword>
<dbReference type="AlphaFoldDB" id="A0A6B0YVK7"/>
<dbReference type="SMART" id="SM00228">
    <property type="entry name" value="PDZ"/>
    <property type="match status" value="1"/>
</dbReference>
<dbReference type="NCBIfam" id="TIGR00054">
    <property type="entry name" value="RIP metalloprotease RseP"/>
    <property type="match status" value="1"/>
</dbReference>
<dbReference type="Pfam" id="PF17820">
    <property type="entry name" value="PDZ_6"/>
    <property type="match status" value="1"/>
</dbReference>